<feature type="domain" description="Cytochrome c" evidence="6">
    <location>
        <begin position="46"/>
        <end position="132"/>
    </location>
</feature>
<dbReference type="PANTHER" id="PTHR40942">
    <property type="match status" value="1"/>
</dbReference>
<dbReference type="PROSITE" id="PS51007">
    <property type="entry name" value="CYTC"/>
    <property type="match status" value="1"/>
</dbReference>
<dbReference type="SUPFAM" id="SSF46626">
    <property type="entry name" value="Cytochrome c"/>
    <property type="match status" value="1"/>
</dbReference>
<evidence type="ECO:0000313" key="7">
    <source>
        <dbReference type="EMBL" id="SEG01512.1"/>
    </source>
</evidence>
<dbReference type="GO" id="GO:0020037">
    <property type="term" value="F:heme binding"/>
    <property type="evidence" value="ECO:0007669"/>
    <property type="project" value="InterPro"/>
</dbReference>
<name>A0A1H5WPV5_9RHOB</name>
<keyword evidence="1 4" id="KW-0349">Heme</keyword>
<gene>
    <name evidence="7" type="ORF">SAMN04488045_1540</name>
</gene>
<dbReference type="EMBL" id="FNUZ01000002">
    <property type="protein sequence ID" value="SEG01512.1"/>
    <property type="molecule type" value="Genomic_DNA"/>
</dbReference>
<reference evidence="7 8" key="1">
    <citation type="submission" date="2016-10" db="EMBL/GenBank/DDBJ databases">
        <authorList>
            <person name="de Groot N.N."/>
        </authorList>
    </citation>
    <scope>NUCLEOTIDE SEQUENCE [LARGE SCALE GENOMIC DNA]</scope>
    <source>
        <strain evidence="7 8">DSM 26915</strain>
    </source>
</reference>
<keyword evidence="2 4" id="KW-0479">Metal-binding</keyword>
<protein>
    <submittedName>
        <fullName evidence="7">Cytochrome c5</fullName>
    </submittedName>
</protein>
<dbReference type="GO" id="GO:0046872">
    <property type="term" value="F:metal ion binding"/>
    <property type="evidence" value="ECO:0007669"/>
    <property type="project" value="UniProtKB-KW"/>
</dbReference>
<dbReference type="Pfam" id="PF13442">
    <property type="entry name" value="Cytochrome_CBB3"/>
    <property type="match status" value="1"/>
</dbReference>
<dbReference type="PANTHER" id="PTHR40942:SF4">
    <property type="entry name" value="CYTOCHROME C5"/>
    <property type="match status" value="1"/>
</dbReference>
<feature type="signal peptide" evidence="5">
    <location>
        <begin position="1"/>
        <end position="19"/>
    </location>
</feature>
<dbReference type="Gene3D" id="1.10.760.10">
    <property type="entry name" value="Cytochrome c-like domain"/>
    <property type="match status" value="1"/>
</dbReference>
<dbReference type="InterPro" id="IPR036909">
    <property type="entry name" value="Cyt_c-like_dom_sf"/>
</dbReference>
<evidence type="ECO:0000256" key="1">
    <source>
        <dbReference type="ARBA" id="ARBA00022617"/>
    </source>
</evidence>
<keyword evidence="5" id="KW-0732">Signal</keyword>
<dbReference type="RefSeq" id="WP_103909868.1">
    <property type="nucleotide sequence ID" value="NZ_FNUZ01000002.1"/>
</dbReference>
<dbReference type="Proteomes" id="UP000236752">
    <property type="component" value="Unassembled WGS sequence"/>
</dbReference>
<feature type="chain" id="PRO_5009288549" evidence="5">
    <location>
        <begin position="20"/>
        <end position="147"/>
    </location>
</feature>
<dbReference type="OrthoDB" id="9814708at2"/>
<sequence>MRLSIYAFLCVTCFGGALASAETGVASPDGLDGLVKVEQLPVPDDPLLAKGRDVWGGTCQNCHGGNKYTGAPKITSTKAWNARIDQGMDVLVDHALNGFVGPKYMEMPARGGNESLTDEQVKLAVAFMVWVSGGVDPALDFLAQLPQ</sequence>
<organism evidence="7 8">
    <name type="scientific">Thalassococcus halodurans</name>
    <dbReference type="NCBI Taxonomy" id="373675"/>
    <lineage>
        <taxon>Bacteria</taxon>
        <taxon>Pseudomonadati</taxon>
        <taxon>Pseudomonadota</taxon>
        <taxon>Alphaproteobacteria</taxon>
        <taxon>Rhodobacterales</taxon>
        <taxon>Roseobacteraceae</taxon>
        <taxon>Thalassococcus</taxon>
    </lineage>
</organism>
<keyword evidence="8" id="KW-1185">Reference proteome</keyword>
<evidence type="ECO:0000256" key="2">
    <source>
        <dbReference type="ARBA" id="ARBA00022723"/>
    </source>
</evidence>
<evidence type="ECO:0000256" key="4">
    <source>
        <dbReference type="PROSITE-ProRule" id="PRU00433"/>
    </source>
</evidence>
<evidence type="ECO:0000259" key="6">
    <source>
        <dbReference type="PROSITE" id="PS51007"/>
    </source>
</evidence>
<evidence type="ECO:0000256" key="5">
    <source>
        <dbReference type="SAM" id="SignalP"/>
    </source>
</evidence>
<accession>A0A1H5WPV5</accession>
<evidence type="ECO:0000313" key="8">
    <source>
        <dbReference type="Proteomes" id="UP000236752"/>
    </source>
</evidence>
<proteinExistence type="predicted"/>
<dbReference type="AlphaFoldDB" id="A0A1H5WPV5"/>
<keyword evidence="3 4" id="KW-0408">Iron</keyword>
<evidence type="ECO:0000256" key="3">
    <source>
        <dbReference type="ARBA" id="ARBA00023004"/>
    </source>
</evidence>
<dbReference type="GO" id="GO:0009055">
    <property type="term" value="F:electron transfer activity"/>
    <property type="evidence" value="ECO:0007669"/>
    <property type="project" value="InterPro"/>
</dbReference>
<dbReference type="InterPro" id="IPR009056">
    <property type="entry name" value="Cyt_c-like_dom"/>
</dbReference>